<dbReference type="Proteomes" id="UP000034837">
    <property type="component" value="Unassembled WGS sequence"/>
</dbReference>
<feature type="transmembrane region" description="Helical" evidence="1">
    <location>
        <begin position="6"/>
        <end position="27"/>
    </location>
</feature>
<proteinExistence type="predicted"/>
<keyword evidence="1" id="KW-1133">Transmembrane helix</keyword>
<dbReference type="EMBL" id="LCDO01000004">
    <property type="protein sequence ID" value="KKS56910.1"/>
    <property type="molecule type" value="Genomic_DNA"/>
</dbReference>
<dbReference type="Gene3D" id="2.60.120.1140">
    <property type="entry name" value="Protein of unknown function DUF192"/>
    <property type="match status" value="1"/>
</dbReference>
<evidence type="ECO:0000256" key="1">
    <source>
        <dbReference type="SAM" id="Phobius"/>
    </source>
</evidence>
<dbReference type="Pfam" id="PF02643">
    <property type="entry name" value="DUF192"/>
    <property type="match status" value="1"/>
</dbReference>
<dbReference type="AlphaFoldDB" id="A0A0G1A7B3"/>
<accession>A0A0G1A7B3</accession>
<sequence length="155" mass="17290">MLSQKISLGKIIGLILVLIFVLSLGYFKIREYYLPTAQIKIGGQILMVDLAQNPAAWQKGLSGRKSLAENQGMLFVFPLASRRAFWMKDMNFSIDIIWINEGKIVDIAPNLKPSMLDPLPVYSPRLPANLVLEVAAGFSQKNELKIGDSLELLTK</sequence>
<evidence type="ECO:0008006" key="4">
    <source>
        <dbReference type="Google" id="ProtNLM"/>
    </source>
</evidence>
<dbReference type="InterPro" id="IPR038695">
    <property type="entry name" value="Saro_0823-like_sf"/>
</dbReference>
<evidence type="ECO:0000313" key="3">
    <source>
        <dbReference type="Proteomes" id="UP000034837"/>
    </source>
</evidence>
<keyword evidence="1" id="KW-0472">Membrane</keyword>
<dbReference type="PANTHER" id="PTHR37953:SF1">
    <property type="entry name" value="UPF0127 PROTEIN MJ1496"/>
    <property type="match status" value="1"/>
</dbReference>
<keyword evidence="1" id="KW-0812">Transmembrane</keyword>
<organism evidence="2 3">
    <name type="scientific">Candidatus Magasanikbacteria bacterium GW2011_GWA2_42_32</name>
    <dbReference type="NCBI Taxonomy" id="1619039"/>
    <lineage>
        <taxon>Bacteria</taxon>
        <taxon>Candidatus Magasanikiibacteriota</taxon>
    </lineage>
</organism>
<dbReference type="InterPro" id="IPR003795">
    <property type="entry name" value="DUF192"/>
</dbReference>
<dbReference type="PANTHER" id="PTHR37953">
    <property type="entry name" value="UPF0127 PROTEIN MJ1496"/>
    <property type="match status" value="1"/>
</dbReference>
<comment type="caution">
    <text evidence="2">The sequence shown here is derived from an EMBL/GenBank/DDBJ whole genome shotgun (WGS) entry which is preliminary data.</text>
</comment>
<gene>
    <name evidence="2" type="ORF">UV20_C0004G0006</name>
</gene>
<evidence type="ECO:0000313" key="2">
    <source>
        <dbReference type="EMBL" id="KKS56910.1"/>
    </source>
</evidence>
<protein>
    <recommendedName>
        <fullName evidence="4">DUF192 domain-containing protein</fullName>
    </recommendedName>
</protein>
<reference evidence="2 3" key="1">
    <citation type="journal article" date="2015" name="Nature">
        <title>rRNA introns, odd ribosomes, and small enigmatic genomes across a large radiation of phyla.</title>
        <authorList>
            <person name="Brown C.T."/>
            <person name="Hug L.A."/>
            <person name="Thomas B.C."/>
            <person name="Sharon I."/>
            <person name="Castelle C.J."/>
            <person name="Singh A."/>
            <person name="Wilkins M.J."/>
            <person name="Williams K.H."/>
            <person name="Banfield J.F."/>
        </authorList>
    </citation>
    <scope>NUCLEOTIDE SEQUENCE [LARGE SCALE GENOMIC DNA]</scope>
</reference>
<name>A0A0G1A7B3_9BACT</name>